<evidence type="ECO:0000256" key="1">
    <source>
        <dbReference type="ARBA" id="ARBA00004370"/>
    </source>
</evidence>
<keyword evidence="3 9" id="KW-0997">Cell inner membrane</keyword>
<keyword evidence="4 9" id="KW-0132">Cell division</keyword>
<evidence type="ECO:0000256" key="2">
    <source>
        <dbReference type="ARBA" id="ARBA00022475"/>
    </source>
</evidence>
<evidence type="ECO:0000313" key="11">
    <source>
        <dbReference type="EMBL" id="PZX16256.1"/>
    </source>
</evidence>
<dbReference type="InterPro" id="IPR034746">
    <property type="entry name" value="POTRA"/>
</dbReference>
<keyword evidence="5 9" id="KW-0812">Transmembrane</keyword>
<dbReference type="AlphaFoldDB" id="A0A2W7NSJ6"/>
<dbReference type="GO" id="GO:0090529">
    <property type="term" value="P:cell septum assembly"/>
    <property type="evidence" value="ECO:0007669"/>
    <property type="project" value="InterPro"/>
</dbReference>
<evidence type="ECO:0000256" key="8">
    <source>
        <dbReference type="ARBA" id="ARBA00023306"/>
    </source>
</evidence>
<dbReference type="PROSITE" id="PS51779">
    <property type="entry name" value="POTRA"/>
    <property type="match status" value="1"/>
</dbReference>
<evidence type="ECO:0000256" key="9">
    <source>
        <dbReference type="HAMAP-Rule" id="MF_00911"/>
    </source>
</evidence>
<dbReference type="PANTHER" id="PTHR35851">
    <property type="entry name" value="CELL DIVISION PROTEIN FTSQ"/>
    <property type="match status" value="1"/>
</dbReference>
<comment type="function">
    <text evidence="9">Essential cell division protein.</text>
</comment>
<name>A0A2W7NSJ6_9RHOB</name>
<evidence type="ECO:0000256" key="5">
    <source>
        <dbReference type="ARBA" id="ARBA00022692"/>
    </source>
</evidence>
<dbReference type="GO" id="GO:0032153">
    <property type="term" value="C:cell division site"/>
    <property type="evidence" value="ECO:0007669"/>
    <property type="project" value="UniProtKB-UniRule"/>
</dbReference>
<comment type="similarity">
    <text evidence="9">Belongs to the FtsQ/DivIB family. FtsQ subfamily.</text>
</comment>
<evidence type="ECO:0000256" key="6">
    <source>
        <dbReference type="ARBA" id="ARBA00022989"/>
    </source>
</evidence>
<keyword evidence="2 9" id="KW-1003">Cell membrane</keyword>
<keyword evidence="7 9" id="KW-0472">Membrane</keyword>
<accession>A0A2W7NSJ6</accession>
<gene>
    <name evidence="9" type="primary">ftsQ</name>
    <name evidence="11" type="ORF">LX81_02107</name>
</gene>
<dbReference type="InterPro" id="IPR026579">
    <property type="entry name" value="FtsQ"/>
</dbReference>
<sequence length="292" mass="31800">MRPLNRPAVRRDPAPSRLAYRLHRLALTPSVRRGFTVGLPLAVATLILTLALADADRRQALGARVAAWKLAIAQREEFMVRQIAFRGGSDATTAAIRERLNVDLPASSFDLDLAAMREAVTSIDAVREAELSILSGGTLQIAVEERIPALVWRGPEGLVLLDAEGHPTGALQRRRDRADLPLVAGDGAPEAVPEALAIIAAAHPLADRVRGLLRVGARRWDLVLDRGQRVMLPETRPVAALEEAIAIHEAQDLLSRDVLRVDMRTPSRPTIRMAEASARTMRQIRLGELGGD</sequence>
<dbReference type="Pfam" id="PF03799">
    <property type="entry name" value="FtsQ_DivIB_C"/>
    <property type="match status" value="1"/>
</dbReference>
<evidence type="ECO:0000256" key="4">
    <source>
        <dbReference type="ARBA" id="ARBA00022618"/>
    </source>
</evidence>
<dbReference type="RefSeq" id="WP_234822560.1">
    <property type="nucleotide sequence ID" value="NZ_QKZL01000007.1"/>
</dbReference>
<dbReference type="InterPro" id="IPR005548">
    <property type="entry name" value="Cell_div_FtsQ/DivIB_C"/>
</dbReference>
<evidence type="ECO:0000259" key="10">
    <source>
        <dbReference type="PROSITE" id="PS51779"/>
    </source>
</evidence>
<keyword evidence="12" id="KW-1185">Reference proteome</keyword>
<dbReference type="InterPro" id="IPR013685">
    <property type="entry name" value="POTRA_FtsQ_type"/>
</dbReference>
<dbReference type="GO" id="GO:0043093">
    <property type="term" value="P:FtsZ-dependent cytokinesis"/>
    <property type="evidence" value="ECO:0007669"/>
    <property type="project" value="UniProtKB-UniRule"/>
</dbReference>
<evidence type="ECO:0000256" key="3">
    <source>
        <dbReference type="ARBA" id="ARBA00022519"/>
    </source>
</evidence>
<dbReference type="EMBL" id="QKZL01000007">
    <property type="protein sequence ID" value="PZX16256.1"/>
    <property type="molecule type" value="Genomic_DNA"/>
</dbReference>
<evidence type="ECO:0000313" key="12">
    <source>
        <dbReference type="Proteomes" id="UP000248916"/>
    </source>
</evidence>
<keyword evidence="8 9" id="KW-0131">Cell cycle</keyword>
<comment type="caution">
    <text evidence="11">The sequence shown here is derived from an EMBL/GenBank/DDBJ whole genome shotgun (WGS) entry which is preliminary data.</text>
</comment>
<dbReference type="Pfam" id="PF08478">
    <property type="entry name" value="POTRA_1"/>
    <property type="match status" value="1"/>
</dbReference>
<feature type="domain" description="POTRA" evidence="10">
    <location>
        <begin position="78"/>
        <end position="146"/>
    </location>
</feature>
<keyword evidence="6 9" id="KW-1133">Transmembrane helix</keyword>
<proteinExistence type="inferred from homology"/>
<dbReference type="Proteomes" id="UP000248916">
    <property type="component" value="Unassembled WGS sequence"/>
</dbReference>
<evidence type="ECO:0000256" key="7">
    <source>
        <dbReference type="ARBA" id="ARBA00023136"/>
    </source>
</evidence>
<reference evidence="11 12" key="1">
    <citation type="submission" date="2018-06" db="EMBL/GenBank/DDBJ databases">
        <title>Genomic Encyclopedia of Archaeal and Bacterial Type Strains, Phase II (KMG-II): from individual species to whole genera.</title>
        <authorList>
            <person name="Goeker M."/>
        </authorList>
    </citation>
    <scope>NUCLEOTIDE SEQUENCE [LARGE SCALE GENOMIC DNA]</scope>
    <source>
        <strain evidence="11 12">DSM 22009</strain>
    </source>
</reference>
<dbReference type="HAMAP" id="MF_00911">
    <property type="entry name" value="FtsQ_subfam"/>
    <property type="match status" value="1"/>
</dbReference>
<dbReference type="GO" id="GO:0005886">
    <property type="term" value="C:plasma membrane"/>
    <property type="evidence" value="ECO:0007669"/>
    <property type="project" value="UniProtKB-SubCell"/>
</dbReference>
<protein>
    <recommendedName>
        <fullName evidence="9">Cell division protein FtsQ</fullName>
    </recommendedName>
</protein>
<comment type="subcellular location">
    <subcellularLocation>
        <location evidence="9">Cell inner membrane</location>
        <topology evidence="9">Single-pass type II membrane protein</topology>
    </subcellularLocation>
    <subcellularLocation>
        <location evidence="1">Membrane</location>
    </subcellularLocation>
    <text evidence="9">Localizes to the division septum.</text>
</comment>
<organism evidence="11 12">
    <name type="scientific">Palleronia aestuarii</name>
    <dbReference type="NCBI Taxonomy" id="568105"/>
    <lineage>
        <taxon>Bacteria</taxon>
        <taxon>Pseudomonadati</taxon>
        <taxon>Pseudomonadota</taxon>
        <taxon>Alphaproteobacteria</taxon>
        <taxon>Rhodobacterales</taxon>
        <taxon>Roseobacteraceae</taxon>
        <taxon>Palleronia</taxon>
    </lineage>
</organism>
<dbReference type="PANTHER" id="PTHR35851:SF1">
    <property type="entry name" value="CELL DIVISION PROTEIN FTSQ"/>
    <property type="match status" value="1"/>
</dbReference>